<organism evidence="1 2">
    <name type="scientific">Methanosarcina siciliae T4/M</name>
    <dbReference type="NCBI Taxonomy" id="1434120"/>
    <lineage>
        <taxon>Archaea</taxon>
        <taxon>Methanobacteriati</taxon>
        <taxon>Methanobacteriota</taxon>
        <taxon>Stenosarchaea group</taxon>
        <taxon>Methanomicrobia</taxon>
        <taxon>Methanosarcinales</taxon>
        <taxon>Methanosarcinaceae</taxon>
        <taxon>Methanosarcina</taxon>
    </lineage>
</organism>
<name>A0A0E3L976_9EURY</name>
<evidence type="ECO:0000313" key="1">
    <source>
        <dbReference type="EMBL" id="AKB29786.1"/>
    </source>
</evidence>
<reference evidence="1 2" key="1">
    <citation type="submission" date="2014-07" db="EMBL/GenBank/DDBJ databases">
        <title>Methanogenic archaea and the global carbon cycle.</title>
        <authorList>
            <person name="Henriksen J.R."/>
            <person name="Luke J."/>
            <person name="Reinhart S."/>
            <person name="Benedict M.N."/>
            <person name="Youngblut N.D."/>
            <person name="Metcalf M.E."/>
            <person name="Whitaker R.J."/>
            <person name="Metcalf W.W."/>
        </authorList>
    </citation>
    <scope>NUCLEOTIDE SEQUENCE [LARGE SCALE GENOMIC DNA]</scope>
    <source>
        <strain evidence="1 2">T4/M</strain>
    </source>
</reference>
<gene>
    <name evidence="1" type="ORF">MSSIT_3067</name>
</gene>
<proteinExistence type="predicted"/>
<dbReference type="PATRIC" id="fig|1434120.4.peg.3985"/>
<evidence type="ECO:0000313" key="2">
    <source>
        <dbReference type="Proteomes" id="UP000033111"/>
    </source>
</evidence>
<dbReference type="AlphaFoldDB" id="A0A0E3L976"/>
<sequence>MLYDNIVSLNHRIIMCQEISESEKQNIIKLILYNCKTQNNRINFWRKRHQYMYPYYLLPTDEESCLEHSKKLRLITGELPKTYLLSHNAYELELLRILALWHSDNADIKEILKVTGQRLENTCFGHFCSKGECFGSSLVALRFWNTYAPEDVDRINDSLMKLSQYNINRGIKGSNNNIPSFYYLLILSELADKNEIAKEIIESNSHTLYSQFQKGWIVNPDNADRYNPIRKYVIRNALSKLSEYRHMKNAEVYLSSDGRCYGKCVY</sequence>
<protein>
    <submittedName>
        <fullName evidence="1">Uncharacterized protein</fullName>
    </submittedName>
</protein>
<accession>A0A0E3L976</accession>
<keyword evidence="2" id="KW-1185">Reference proteome</keyword>
<dbReference type="EMBL" id="CP009506">
    <property type="protein sequence ID" value="AKB29786.1"/>
    <property type="molecule type" value="Genomic_DNA"/>
</dbReference>
<dbReference type="Proteomes" id="UP000033111">
    <property type="component" value="Chromosome"/>
</dbReference>
<dbReference type="KEGG" id="msw:MSSIT_3067"/>
<dbReference type="HOGENOM" id="CLU_1044326_0_0_2"/>